<dbReference type="EMBL" id="BOOU01000012">
    <property type="protein sequence ID" value="GII75787.1"/>
    <property type="molecule type" value="Genomic_DNA"/>
</dbReference>
<feature type="region of interest" description="Disordered" evidence="1">
    <location>
        <begin position="65"/>
        <end position="97"/>
    </location>
</feature>
<accession>A0A919R2H2</accession>
<organism evidence="2 3">
    <name type="scientific">Sphaerisporangium rufum</name>
    <dbReference type="NCBI Taxonomy" id="1381558"/>
    <lineage>
        <taxon>Bacteria</taxon>
        <taxon>Bacillati</taxon>
        <taxon>Actinomycetota</taxon>
        <taxon>Actinomycetes</taxon>
        <taxon>Streptosporangiales</taxon>
        <taxon>Streptosporangiaceae</taxon>
        <taxon>Sphaerisporangium</taxon>
    </lineage>
</organism>
<dbReference type="Proteomes" id="UP000655287">
    <property type="component" value="Unassembled WGS sequence"/>
</dbReference>
<reference evidence="2" key="1">
    <citation type="submission" date="2021-01" db="EMBL/GenBank/DDBJ databases">
        <title>Whole genome shotgun sequence of Sphaerisporangium rufum NBRC 109079.</title>
        <authorList>
            <person name="Komaki H."/>
            <person name="Tamura T."/>
        </authorList>
    </citation>
    <scope>NUCLEOTIDE SEQUENCE</scope>
    <source>
        <strain evidence="2">NBRC 109079</strain>
    </source>
</reference>
<proteinExistence type="predicted"/>
<evidence type="ECO:0000256" key="1">
    <source>
        <dbReference type="SAM" id="MobiDB-lite"/>
    </source>
</evidence>
<keyword evidence="3" id="KW-1185">Reference proteome</keyword>
<comment type="caution">
    <text evidence="2">The sequence shown here is derived from an EMBL/GenBank/DDBJ whole genome shotgun (WGS) entry which is preliminary data.</text>
</comment>
<sequence length="142" mass="14816">MPRARSISIQSEVTPRRSPLPCTAPAWVIAEACSASASVIVDLPASGWLITANVRLRAASATTSLTGRSPLPAGGRAGPLLRLRPPAGGPEAVRPTPGWRFVTDSVVSRTLATTASRPGRPPLPALASARDRPDRRVDLNLG</sequence>
<dbReference type="AlphaFoldDB" id="A0A919R2H2"/>
<gene>
    <name evidence="2" type="ORF">Sru01_07690</name>
</gene>
<feature type="compositionally biased region" description="Low complexity" evidence="1">
    <location>
        <begin position="67"/>
        <end position="90"/>
    </location>
</feature>
<evidence type="ECO:0000313" key="3">
    <source>
        <dbReference type="Proteomes" id="UP000655287"/>
    </source>
</evidence>
<evidence type="ECO:0000313" key="2">
    <source>
        <dbReference type="EMBL" id="GII75787.1"/>
    </source>
</evidence>
<feature type="compositionally biased region" description="Basic and acidic residues" evidence="1">
    <location>
        <begin position="129"/>
        <end position="142"/>
    </location>
</feature>
<name>A0A919R2H2_9ACTN</name>
<protein>
    <submittedName>
        <fullName evidence="2">Uncharacterized protein</fullName>
    </submittedName>
</protein>
<feature type="region of interest" description="Disordered" evidence="1">
    <location>
        <begin position="110"/>
        <end position="142"/>
    </location>
</feature>